<keyword evidence="3" id="KW-1185">Reference proteome</keyword>
<feature type="region of interest" description="Disordered" evidence="1">
    <location>
        <begin position="105"/>
        <end position="126"/>
    </location>
</feature>
<comment type="caution">
    <text evidence="2">The sequence shown here is derived from an EMBL/GenBank/DDBJ whole genome shotgun (WGS) entry which is preliminary data.</text>
</comment>
<dbReference type="EMBL" id="CM029047">
    <property type="protein sequence ID" value="KAG2581864.1"/>
    <property type="molecule type" value="Genomic_DNA"/>
</dbReference>
<gene>
    <name evidence="2" type="ORF">PVAP13_6KG073900</name>
</gene>
<proteinExistence type="predicted"/>
<evidence type="ECO:0000313" key="3">
    <source>
        <dbReference type="Proteomes" id="UP000823388"/>
    </source>
</evidence>
<dbReference type="Proteomes" id="UP000823388">
    <property type="component" value="Chromosome 6K"/>
</dbReference>
<evidence type="ECO:0000313" key="2">
    <source>
        <dbReference type="EMBL" id="KAG2581864.1"/>
    </source>
</evidence>
<organism evidence="2 3">
    <name type="scientific">Panicum virgatum</name>
    <name type="common">Blackwell switchgrass</name>
    <dbReference type="NCBI Taxonomy" id="38727"/>
    <lineage>
        <taxon>Eukaryota</taxon>
        <taxon>Viridiplantae</taxon>
        <taxon>Streptophyta</taxon>
        <taxon>Embryophyta</taxon>
        <taxon>Tracheophyta</taxon>
        <taxon>Spermatophyta</taxon>
        <taxon>Magnoliopsida</taxon>
        <taxon>Liliopsida</taxon>
        <taxon>Poales</taxon>
        <taxon>Poaceae</taxon>
        <taxon>PACMAD clade</taxon>
        <taxon>Panicoideae</taxon>
        <taxon>Panicodae</taxon>
        <taxon>Paniceae</taxon>
        <taxon>Panicinae</taxon>
        <taxon>Panicum</taxon>
        <taxon>Panicum sect. Hiantes</taxon>
    </lineage>
</organism>
<feature type="compositionally biased region" description="Basic and acidic residues" evidence="1">
    <location>
        <begin position="151"/>
        <end position="160"/>
    </location>
</feature>
<protein>
    <submittedName>
        <fullName evidence="2">Uncharacterized protein</fullName>
    </submittedName>
</protein>
<name>A0A8T0R8K8_PANVG</name>
<dbReference type="AlphaFoldDB" id="A0A8T0R8K8"/>
<reference evidence="2" key="1">
    <citation type="submission" date="2020-05" db="EMBL/GenBank/DDBJ databases">
        <title>WGS assembly of Panicum virgatum.</title>
        <authorList>
            <person name="Lovell J.T."/>
            <person name="Jenkins J."/>
            <person name="Shu S."/>
            <person name="Juenger T.E."/>
            <person name="Schmutz J."/>
        </authorList>
    </citation>
    <scope>NUCLEOTIDE SEQUENCE</scope>
    <source>
        <strain evidence="2">AP13</strain>
    </source>
</reference>
<evidence type="ECO:0000256" key="1">
    <source>
        <dbReference type="SAM" id="MobiDB-lite"/>
    </source>
</evidence>
<accession>A0A8T0R8K8</accession>
<sequence>MASASTSLSLSGQLLLQVASPREGRLGATRQRSFSRSMAVGASRGHLPAQGSGGSGGHVHVVTPKAAVLKAVGGPTLLGHLPAEGTGGGGGKVHAALTWTLMATAGRPTPRGRRPEEGGGGAGGKIHVAPTWTLLAVGGTTPPDQPPAEGGDGKIHAIVS</sequence>
<feature type="region of interest" description="Disordered" evidence="1">
    <location>
        <begin position="138"/>
        <end position="160"/>
    </location>
</feature>